<dbReference type="GO" id="GO:0009307">
    <property type="term" value="P:DNA restriction-modification system"/>
    <property type="evidence" value="ECO:0007669"/>
    <property type="project" value="UniProtKB-KW"/>
</dbReference>
<reference evidence="5 6" key="1">
    <citation type="journal article" date="2016" name="Nat. Commun.">
        <title>Thousands of microbial genomes shed light on interconnected biogeochemical processes in an aquifer system.</title>
        <authorList>
            <person name="Anantharaman K."/>
            <person name="Brown C.T."/>
            <person name="Hug L.A."/>
            <person name="Sharon I."/>
            <person name="Castelle C.J."/>
            <person name="Probst A.J."/>
            <person name="Thomas B.C."/>
            <person name="Singh A."/>
            <person name="Wilkins M.J."/>
            <person name="Karaoz U."/>
            <person name="Brodie E.L."/>
            <person name="Williams K.H."/>
            <person name="Hubbard S.S."/>
            <person name="Banfield J.F."/>
        </authorList>
    </citation>
    <scope>NUCLEOTIDE SEQUENCE [LARGE SCALE GENOMIC DNA]</scope>
</reference>
<organism evidence="5 6">
    <name type="scientific">Candidatus Berkelbacteria bacterium RIFOXYA2_FULL_43_10</name>
    <dbReference type="NCBI Taxonomy" id="1797472"/>
    <lineage>
        <taxon>Bacteria</taxon>
        <taxon>Candidatus Berkelbacteria</taxon>
    </lineage>
</organism>
<feature type="domain" description="Type I restriction modification DNA specificity" evidence="4">
    <location>
        <begin position="35"/>
        <end position="170"/>
    </location>
</feature>
<evidence type="ECO:0000313" key="5">
    <source>
        <dbReference type="EMBL" id="OGD62154.1"/>
    </source>
</evidence>
<proteinExistence type="inferred from homology"/>
<protein>
    <recommendedName>
        <fullName evidence="4">Type I restriction modification DNA specificity domain-containing protein</fullName>
    </recommendedName>
</protein>
<comment type="caution">
    <text evidence="5">The sequence shown here is derived from an EMBL/GenBank/DDBJ whole genome shotgun (WGS) entry which is preliminary data.</text>
</comment>
<dbReference type="Pfam" id="PF01420">
    <property type="entry name" value="Methylase_S"/>
    <property type="match status" value="1"/>
</dbReference>
<dbReference type="InterPro" id="IPR000055">
    <property type="entry name" value="Restrct_endonuc_typeI_TRD"/>
</dbReference>
<dbReference type="InterPro" id="IPR052021">
    <property type="entry name" value="Type-I_RS_S_subunit"/>
</dbReference>
<dbReference type="STRING" id="1797472.A2215_03950"/>
<accession>A0A1F5E4E6</accession>
<gene>
    <name evidence="5" type="ORF">A2215_03950</name>
</gene>
<evidence type="ECO:0000256" key="2">
    <source>
        <dbReference type="ARBA" id="ARBA00022747"/>
    </source>
</evidence>
<evidence type="ECO:0000256" key="3">
    <source>
        <dbReference type="ARBA" id="ARBA00023125"/>
    </source>
</evidence>
<dbReference type="InterPro" id="IPR044946">
    <property type="entry name" value="Restrct_endonuc_typeI_TRD_sf"/>
</dbReference>
<keyword evidence="3" id="KW-0238">DNA-binding</keyword>
<name>A0A1F5E4E6_9BACT</name>
<dbReference type="SUPFAM" id="SSF116734">
    <property type="entry name" value="DNA methylase specificity domain"/>
    <property type="match status" value="2"/>
</dbReference>
<dbReference type="AlphaFoldDB" id="A0A1F5E4E6"/>
<dbReference type="PANTHER" id="PTHR30408">
    <property type="entry name" value="TYPE-1 RESTRICTION ENZYME ECOKI SPECIFICITY PROTEIN"/>
    <property type="match status" value="1"/>
</dbReference>
<evidence type="ECO:0000256" key="1">
    <source>
        <dbReference type="ARBA" id="ARBA00010923"/>
    </source>
</evidence>
<evidence type="ECO:0000259" key="4">
    <source>
        <dbReference type="Pfam" id="PF01420"/>
    </source>
</evidence>
<evidence type="ECO:0000313" key="6">
    <source>
        <dbReference type="Proteomes" id="UP000178583"/>
    </source>
</evidence>
<dbReference type="EMBL" id="MEZY01000053">
    <property type="protein sequence ID" value="OGD62154.1"/>
    <property type="molecule type" value="Genomic_DNA"/>
</dbReference>
<dbReference type="Proteomes" id="UP000178583">
    <property type="component" value="Unassembled WGS sequence"/>
</dbReference>
<keyword evidence="2" id="KW-0680">Restriction system</keyword>
<dbReference type="GO" id="GO:0003677">
    <property type="term" value="F:DNA binding"/>
    <property type="evidence" value="ECO:0007669"/>
    <property type="project" value="UniProtKB-KW"/>
</dbReference>
<dbReference type="PANTHER" id="PTHR30408:SF13">
    <property type="entry name" value="TYPE I RESTRICTION ENZYME HINDI SPECIFICITY SUBUNIT"/>
    <property type="match status" value="1"/>
</dbReference>
<sequence>MNKIKTTQLKNAAHYSDQRVNCAELKANNFVGTDNLLQNKLGKIEANYTPNSGFTTSYSMGDILVANIRPYLNKIWYATNNGGSSADVLTLKVNTNYNSKFVYYSLFRNDFFAHVMKGSKGTKMPRGDKNQVLNFLISDFNLPDQQKIAIVLSALDDKIELNNKINTNLEMMAKTLYDYWFVQFDFQDENDKPYKTNGGKMIWSEELKKKIPEGWEVKSLIDITNVSTESINPFNYPDREFKHYSIPTFDQLGTYGIEKGNAIMSNKFTITKTDVLVSKLNPWFNRVIYSTEENDLISSTEFVIWRSQSINMKNYLYMIARDPSFVAYCTNSAAGTSNSHKRVNPTVMMKYKIAYKKSIAEIFGSKLGPAIKMYAKNQVENKTLTDLRDWLLPMLMNGQVTIK</sequence>
<dbReference type="Gene3D" id="3.90.220.20">
    <property type="entry name" value="DNA methylase specificity domains"/>
    <property type="match status" value="2"/>
</dbReference>
<comment type="similarity">
    <text evidence="1">Belongs to the type-I restriction system S methylase family.</text>
</comment>